<dbReference type="PANTHER" id="PTHR43685:SF5">
    <property type="entry name" value="GLYCOSYLTRANSFERASE EPSE-RELATED"/>
    <property type="match status" value="1"/>
</dbReference>
<sequence>MKFSVLMSLYIKENPDYLTQCFESLVKQTIQADEIVLILDGTITPELEQIVQKFSLILPLVIFRLEKNQGLGNALNFGLKQCKHSWVFRMDTDDICIPERFEKQIKFIKQYPDTIILGGQIAEFGQTINDIVSYRYVPTEHNSIIKFTTKRCPFNHMTVAYQKNIVLANGGYEDLQEDYYLWIKLVALGKPVANLNDILVYARVGNGMVSRRRGLKQAKAEWRLFKLKRKLSIQNTLSGFATFLLRALPRLLPTSALSIIYQLTRKQLK</sequence>
<name>A0A3N4VTE3_9PAST</name>
<dbReference type="OrthoDB" id="9801954at2"/>
<dbReference type="InterPro" id="IPR029044">
    <property type="entry name" value="Nucleotide-diphossugar_trans"/>
</dbReference>
<evidence type="ECO:0000313" key="5">
    <source>
        <dbReference type="EMBL" id="RPE86308.1"/>
    </source>
</evidence>
<dbReference type="Pfam" id="PF00535">
    <property type="entry name" value="Glycos_transf_2"/>
    <property type="match status" value="1"/>
</dbReference>
<dbReference type="GO" id="GO:0016757">
    <property type="term" value="F:glycosyltransferase activity"/>
    <property type="evidence" value="ECO:0007669"/>
    <property type="project" value="UniProtKB-KW"/>
</dbReference>
<proteinExistence type="inferred from homology"/>
<feature type="domain" description="Glycosyltransferase 2-like" evidence="4">
    <location>
        <begin position="4"/>
        <end position="165"/>
    </location>
</feature>
<dbReference type="AlphaFoldDB" id="A0A3N4VTE3"/>
<keyword evidence="3 5" id="KW-0808">Transferase</keyword>
<evidence type="ECO:0000256" key="2">
    <source>
        <dbReference type="ARBA" id="ARBA00022676"/>
    </source>
</evidence>
<keyword evidence="2" id="KW-0328">Glycosyltransferase</keyword>
<dbReference type="SUPFAM" id="SSF53448">
    <property type="entry name" value="Nucleotide-diphospho-sugar transferases"/>
    <property type="match status" value="1"/>
</dbReference>
<dbReference type="InterPro" id="IPR001173">
    <property type="entry name" value="Glyco_trans_2-like"/>
</dbReference>
<dbReference type="RefSeq" id="WP_124210849.1">
    <property type="nucleotide sequence ID" value="NZ_CP016615.1"/>
</dbReference>
<evidence type="ECO:0000313" key="6">
    <source>
        <dbReference type="Proteomes" id="UP000281691"/>
    </source>
</evidence>
<dbReference type="Gene3D" id="3.90.550.10">
    <property type="entry name" value="Spore Coat Polysaccharide Biosynthesis Protein SpsA, Chain A"/>
    <property type="match status" value="1"/>
</dbReference>
<accession>A0A3N4VTE3</accession>
<dbReference type="PANTHER" id="PTHR43685">
    <property type="entry name" value="GLYCOSYLTRANSFERASE"/>
    <property type="match status" value="1"/>
</dbReference>
<dbReference type="EMBL" id="RKQP01000001">
    <property type="protein sequence ID" value="RPE86308.1"/>
    <property type="molecule type" value="Genomic_DNA"/>
</dbReference>
<gene>
    <name evidence="5" type="ORF">EDC46_0704</name>
</gene>
<protein>
    <submittedName>
        <fullName evidence="5">Glycosyltransferase involved in cell wall biosynthesis</fullName>
    </submittedName>
</protein>
<reference evidence="5 6" key="1">
    <citation type="submission" date="2018-11" db="EMBL/GenBank/DDBJ databases">
        <title>Genomic Encyclopedia of Type Strains, Phase IV (KMG-IV): sequencing the most valuable type-strain genomes for metagenomic binning, comparative biology and taxonomic classification.</title>
        <authorList>
            <person name="Goeker M."/>
        </authorList>
    </citation>
    <scope>NUCLEOTIDE SEQUENCE [LARGE SCALE GENOMIC DNA]</scope>
    <source>
        <strain evidence="5 6">DSM 27238</strain>
    </source>
</reference>
<evidence type="ECO:0000259" key="4">
    <source>
        <dbReference type="Pfam" id="PF00535"/>
    </source>
</evidence>
<evidence type="ECO:0000256" key="1">
    <source>
        <dbReference type="ARBA" id="ARBA00006739"/>
    </source>
</evidence>
<dbReference type="InterPro" id="IPR050834">
    <property type="entry name" value="Glycosyltransf_2"/>
</dbReference>
<dbReference type="CDD" id="cd04195">
    <property type="entry name" value="GT2_AmsE_like"/>
    <property type="match status" value="1"/>
</dbReference>
<evidence type="ECO:0000256" key="3">
    <source>
        <dbReference type="ARBA" id="ARBA00022679"/>
    </source>
</evidence>
<organism evidence="5 6">
    <name type="scientific">Vespertiliibacter pulmonis</name>
    <dbReference type="NCBI Taxonomy" id="1443036"/>
    <lineage>
        <taxon>Bacteria</taxon>
        <taxon>Pseudomonadati</taxon>
        <taxon>Pseudomonadota</taxon>
        <taxon>Gammaproteobacteria</taxon>
        <taxon>Pasteurellales</taxon>
        <taxon>Pasteurellaceae</taxon>
        <taxon>Vespertiliibacter</taxon>
    </lineage>
</organism>
<keyword evidence="6" id="KW-1185">Reference proteome</keyword>
<dbReference type="Proteomes" id="UP000281691">
    <property type="component" value="Unassembled WGS sequence"/>
</dbReference>
<comment type="caution">
    <text evidence="5">The sequence shown here is derived from an EMBL/GenBank/DDBJ whole genome shotgun (WGS) entry which is preliminary data.</text>
</comment>
<comment type="similarity">
    <text evidence="1">Belongs to the glycosyltransferase 2 family.</text>
</comment>